<dbReference type="EMBL" id="QGKV02000832">
    <property type="protein sequence ID" value="KAF3547987.1"/>
    <property type="molecule type" value="Genomic_DNA"/>
</dbReference>
<sequence length="99" mass="11007">MISPSRRRHQPESLSVESSLSLSLVDDSASPALSSTIPPPCRSPRRFPFLVALLDDSAYLSLSTMAHLDQESVHLSRRPVAILDEIKPKEKAKFFSFNV</sequence>
<reference evidence="1 2" key="1">
    <citation type="journal article" date="2020" name="BMC Genomics">
        <title>Intraspecific diversification of the crop wild relative Brassica cretica Lam. using demographic model selection.</title>
        <authorList>
            <person name="Kioukis A."/>
            <person name="Michalopoulou V.A."/>
            <person name="Briers L."/>
            <person name="Pirintsos S."/>
            <person name="Studholme D.J."/>
            <person name="Pavlidis P."/>
            <person name="Sarris P.F."/>
        </authorList>
    </citation>
    <scope>NUCLEOTIDE SEQUENCE [LARGE SCALE GENOMIC DNA]</scope>
    <source>
        <strain evidence="2">cv. PFS-1207/04</strain>
    </source>
</reference>
<protein>
    <submittedName>
        <fullName evidence="1">Uncharacterized protein</fullName>
    </submittedName>
</protein>
<organism evidence="1 2">
    <name type="scientific">Brassica cretica</name>
    <name type="common">Mustard</name>
    <dbReference type="NCBI Taxonomy" id="69181"/>
    <lineage>
        <taxon>Eukaryota</taxon>
        <taxon>Viridiplantae</taxon>
        <taxon>Streptophyta</taxon>
        <taxon>Embryophyta</taxon>
        <taxon>Tracheophyta</taxon>
        <taxon>Spermatophyta</taxon>
        <taxon>Magnoliopsida</taxon>
        <taxon>eudicotyledons</taxon>
        <taxon>Gunneridae</taxon>
        <taxon>Pentapetalae</taxon>
        <taxon>rosids</taxon>
        <taxon>malvids</taxon>
        <taxon>Brassicales</taxon>
        <taxon>Brassicaceae</taxon>
        <taxon>Brassiceae</taxon>
        <taxon>Brassica</taxon>
    </lineage>
</organism>
<name>A0ABQ7C8Q9_BRACR</name>
<proteinExistence type="predicted"/>
<evidence type="ECO:0000313" key="1">
    <source>
        <dbReference type="EMBL" id="KAF3547987.1"/>
    </source>
</evidence>
<dbReference type="Proteomes" id="UP000266723">
    <property type="component" value="Unassembled WGS sequence"/>
</dbReference>
<comment type="caution">
    <text evidence="1">The sequence shown here is derived from an EMBL/GenBank/DDBJ whole genome shotgun (WGS) entry which is preliminary data.</text>
</comment>
<evidence type="ECO:0000313" key="2">
    <source>
        <dbReference type="Proteomes" id="UP000266723"/>
    </source>
</evidence>
<accession>A0ABQ7C8Q9</accession>
<gene>
    <name evidence="1" type="ORF">DY000_02005322</name>
</gene>
<keyword evidence="2" id="KW-1185">Reference proteome</keyword>